<dbReference type="Pfam" id="PF02660">
    <property type="entry name" value="G3P_acyltransf"/>
    <property type="match status" value="1"/>
</dbReference>
<keyword evidence="9 10" id="KW-1208">Phospholipid metabolism</keyword>
<proteinExistence type="inferred from homology"/>
<evidence type="ECO:0000256" key="5">
    <source>
        <dbReference type="ARBA" id="ARBA00022989"/>
    </source>
</evidence>
<evidence type="ECO:0000256" key="1">
    <source>
        <dbReference type="ARBA" id="ARBA00022475"/>
    </source>
</evidence>
<dbReference type="PANTHER" id="PTHR30309:SF0">
    <property type="entry name" value="GLYCEROL-3-PHOSPHATE ACYLTRANSFERASE-RELATED"/>
    <property type="match status" value="1"/>
</dbReference>
<dbReference type="Proteomes" id="UP000018680">
    <property type="component" value="Chromosome"/>
</dbReference>
<dbReference type="GO" id="GO:0005886">
    <property type="term" value="C:plasma membrane"/>
    <property type="evidence" value="ECO:0007669"/>
    <property type="project" value="UniProtKB-SubCell"/>
</dbReference>
<dbReference type="KEGG" id="slr:L21SP2_3279"/>
<dbReference type="AlphaFoldDB" id="V5WN53"/>
<protein>
    <recommendedName>
        <fullName evidence="10">Glycerol-3-phosphate acyltransferase</fullName>
    </recommendedName>
    <alternativeName>
        <fullName evidence="10">Acyl-PO4 G3P acyltransferase</fullName>
    </alternativeName>
    <alternativeName>
        <fullName evidence="10">Acyl-phosphate--glycerol-3-phosphate acyltransferase</fullName>
    </alternativeName>
    <alternativeName>
        <fullName evidence="10">G3P acyltransferase</fullName>
        <shortName evidence="10">GPAT</shortName>
        <ecNumber evidence="10">2.3.1.275</ecNumber>
    </alternativeName>
    <alternativeName>
        <fullName evidence="10">Lysophosphatidic acid synthase</fullName>
        <shortName evidence="10">LPA synthase</shortName>
    </alternativeName>
</protein>
<dbReference type="InterPro" id="IPR003811">
    <property type="entry name" value="G3P_acylTferase_PlsY"/>
</dbReference>
<dbReference type="PATRIC" id="fig|1307761.3.peg.3268"/>
<evidence type="ECO:0000256" key="6">
    <source>
        <dbReference type="ARBA" id="ARBA00023098"/>
    </source>
</evidence>
<keyword evidence="7 10" id="KW-0472">Membrane</keyword>
<sequence length="232" mass="24230">MLMIVGVIVVGYLVGSFPTSVIAVRVLKGADIRDLGSGNAGATNTVRVLGARWGIIVGLVDLAKGWLAITIARAAGMPDYVLVLSGLAAVAGHAFPLFARFKGGKGVATGAGMVLGLFPLAFLVCLGGFLGVLFLSGIVSISSITAAILLPPSVYFLGGGKAAFETGDAVGIGIWLFSLALGIFVIVLHRKNIRRLIKGEERRFEKISILHRLNAARKRSASRDDQKDSSAD</sequence>
<dbReference type="RefSeq" id="WP_024269512.1">
    <property type="nucleotide sequence ID" value="NC_023035.1"/>
</dbReference>
<keyword evidence="8 10" id="KW-0594">Phospholipid biosynthesis</keyword>
<dbReference type="eggNOG" id="COG0344">
    <property type="taxonomic scope" value="Bacteria"/>
</dbReference>
<keyword evidence="6 10" id="KW-0443">Lipid metabolism</keyword>
<evidence type="ECO:0000256" key="7">
    <source>
        <dbReference type="ARBA" id="ARBA00023136"/>
    </source>
</evidence>
<dbReference type="SMART" id="SM01207">
    <property type="entry name" value="G3P_acyltransf"/>
    <property type="match status" value="1"/>
</dbReference>
<evidence type="ECO:0000256" key="10">
    <source>
        <dbReference type="HAMAP-Rule" id="MF_01043"/>
    </source>
</evidence>
<accession>V5WN53</accession>
<feature type="transmembrane region" description="Helical" evidence="10">
    <location>
        <begin position="120"/>
        <end position="149"/>
    </location>
</feature>
<evidence type="ECO:0000256" key="8">
    <source>
        <dbReference type="ARBA" id="ARBA00023209"/>
    </source>
</evidence>
<keyword evidence="5 10" id="KW-1133">Transmembrane helix</keyword>
<feature type="transmembrane region" description="Helical" evidence="10">
    <location>
        <begin position="169"/>
        <end position="188"/>
    </location>
</feature>
<comment type="caution">
    <text evidence="10">Lacks conserved residue(s) required for the propagation of feature annotation.</text>
</comment>
<name>V5WN53_9SPIO</name>
<dbReference type="EMBL" id="CP006939">
    <property type="protein sequence ID" value="AHC16619.1"/>
    <property type="molecule type" value="Genomic_DNA"/>
</dbReference>
<keyword evidence="11" id="KW-0012">Acyltransferase</keyword>
<dbReference type="HAMAP" id="MF_01043">
    <property type="entry name" value="PlsY"/>
    <property type="match status" value="1"/>
</dbReference>
<keyword evidence="4 10" id="KW-0812">Transmembrane</keyword>
<keyword evidence="3 10" id="KW-0808">Transferase</keyword>
<dbReference type="STRING" id="1307761.L21SP2_3279"/>
<evidence type="ECO:0000256" key="2">
    <source>
        <dbReference type="ARBA" id="ARBA00022516"/>
    </source>
</evidence>
<comment type="pathway">
    <text evidence="10">Lipid metabolism; phospholipid metabolism.</text>
</comment>
<keyword evidence="1 10" id="KW-1003">Cell membrane</keyword>
<evidence type="ECO:0000256" key="3">
    <source>
        <dbReference type="ARBA" id="ARBA00022679"/>
    </source>
</evidence>
<comment type="subunit">
    <text evidence="10">Probably interacts with PlsX.</text>
</comment>
<feature type="transmembrane region" description="Helical" evidence="10">
    <location>
        <begin position="80"/>
        <end position="99"/>
    </location>
</feature>
<keyword evidence="12" id="KW-1185">Reference proteome</keyword>
<dbReference type="NCBIfam" id="TIGR00023">
    <property type="entry name" value="glycerol-3-phosphate 1-O-acyltransferase PlsY"/>
    <property type="match status" value="1"/>
</dbReference>
<dbReference type="EC" id="2.3.1.275" evidence="10"/>
<dbReference type="PANTHER" id="PTHR30309">
    <property type="entry name" value="INNER MEMBRANE PROTEIN YGIH"/>
    <property type="match status" value="1"/>
</dbReference>
<dbReference type="HOGENOM" id="CLU_081254_3_0_12"/>
<evidence type="ECO:0000256" key="4">
    <source>
        <dbReference type="ARBA" id="ARBA00022692"/>
    </source>
</evidence>
<evidence type="ECO:0000313" key="11">
    <source>
        <dbReference type="EMBL" id="AHC16619.1"/>
    </source>
</evidence>
<evidence type="ECO:0000256" key="9">
    <source>
        <dbReference type="ARBA" id="ARBA00023264"/>
    </source>
</evidence>
<reference evidence="11 12" key="1">
    <citation type="journal article" date="2015" name="Stand. Genomic Sci.">
        <title>Complete genome sequence and description of Salinispira pacifica gen. nov., sp. nov., a novel spirochaete isolated form a hypersaline microbial mat.</title>
        <authorList>
            <person name="Ben Hania W."/>
            <person name="Joseph M."/>
            <person name="Schumann P."/>
            <person name="Bunk B."/>
            <person name="Fiebig A."/>
            <person name="Sproer C."/>
            <person name="Klenk H.P."/>
            <person name="Fardeau M.L."/>
            <person name="Spring S."/>
        </authorList>
    </citation>
    <scope>NUCLEOTIDE SEQUENCE [LARGE SCALE GENOMIC DNA]</scope>
    <source>
        <strain evidence="11 12">L21-RPul-D2</strain>
    </source>
</reference>
<comment type="similarity">
    <text evidence="10">Belongs to the PlsY family.</text>
</comment>
<organism evidence="11 12">
    <name type="scientific">Salinispira pacifica</name>
    <dbReference type="NCBI Taxonomy" id="1307761"/>
    <lineage>
        <taxon>Bacteria</taxon>
        <taxon>Pseudomonadati</taxon>
        <taxon>Spirochaetota</taxon>
        <taxon>Spirochaetia</taxon>
        <taxon>Spirochaetales</taxon>
        <taxon>Spirochaetaceae</taxon>
        <taxon>Salinispira</taxon>
    </lineage>
</organism>
<comment type="subcellular location">
    <subcellularLocation>
        <location evidence="10">Cell membrane</location>
        <topology evidence="10">Multi-pass membrane protein</topology>
    </subcellularLocation>
</comment>
<keyword evidence="2 10" id="KW-0444">Lipid biosynthesis</keyword>
<comment type="catalytic activity">
    <reaction evidence="10">
        <text>an acyl phosphate + sn-glycerol 3-phosphate = a 1-acyl-sn-glycero-3-phosphate + phosphate</text>
        <dbReference type="Rhea" id="RHEA:34075"/>
        <dbReference type="ChEBI" id="CHEBI:43474"/>
        <dbReference type="ChEBI" id="CHEBI:57597"/>
        <dbReference type="ChEBI" id="CHEBI:57970"/>
        <dbReference type="ChEBI" id="CHEBI:59918"/>
        <dbReference type="EC" id="2.3.1.275"/>
    </reaction>
</comment>
<dbReference type="UniPathway" id="UPA00085"/>
<dbReference type="GO" id="GO:0043772">
    <property type="term" value="F:acyl-phosphate glycerol-3-phosphate acyltransferase activity"/>
    <property type="evidence" value="ECO:0007669"/>
    <property type="project" value="UniProtKB-UniRule"/>
</dbReference>
<gene>
    <name evidence="10" type="primary">plsY</name>
    <name evidence="11" type="ORF">L21SP2_3279</name>
</gene>
<dbReference type="GO" id="GO:0008654">
    <property type="term" value="P:phospholipid biosynthetic process"/>
    <property type="evidence" value="ECO:0007669"/>
    <property type="project" value="UniProtKB-UniRule"/>
</dbReference>
<comment type="function">
    <text evidence="10">Catalyzes the transfer of an acyl group from acyl-phosphate (acyl-PO(4)) to glycerol-3-phosphate (G3P) to form lysophosphatidic acid (LPA). This enzyme utilizes acyl-phosphate as fatty acyl donor, but not acyl-CoA or acyl-ACP.</text>
</comment>
<evidence type="ECO:0000313" key="12">
    <source>
        <dbReference type="Proteomes" id="UP000018680"/>
    </source>
</evidence>